<protein>
    <submittedName>
        <fullName evidence="3">Uncharacterized protein</fullName>
    </submittedName>
</protein>
<comment type="caution">
    <text evidence="3">The sequence shown here is derived from an EMBL/GenBank/DDBJ whole genome shotgun (WGS) entry which is preliminary data.</text>
</comment>
<evidence type="ECO:0000313" key="3">
    <source>
        <dbReference type="EMBL" id="CAD6192762.1"/>
    </source>
</evidence>
<proteinExistence type="predicted"/>
<feature type="transmembrane region" description="Helical" evidence="2">
    <location>
        <begin position="211"/>
        <end position="238"/>
    </location>
</feature>
<evidence type="ECO:0000313" key="4">
    <source>
        <dbReference type="Proteomes" id="UP000835052"/>
    </source>
</evidence>
<keyword evidence="2" id="KW-0472">Membrane</keyword>
<keyword evidence="2" id="KW-0812">Transmembrane</keyword>
<organism evidence="3 4">
    <name type="scientific">Caenorhabditis auriculariae</name>
    <dbReference type="NCBI Taxonomy" id="2777116"/>
    <lineage>
        <taxon>Eukaryota</taxon>
        <taxon>Metazoa</taxon>
        <taxon>Ecdysozoa</taxon>
        <taxon>Nematoda</taxon>
        <taxon>Chromadorea</taxon>
        <taxon>Rhabditida</taxon>
        <taxon>Rhabditina</taxon>
        <taxon>Rhabditomorpha</taxon>
        <taxon>Rhabditoidea</taxon>
        <taxon>Rhabditidae</taxon>
        <taxon>Peloderinae</taxon>
        <taxon>Caenorhabditis</taxon>
    </lineage>
</organism>
<gene>
    <name evidence="3" type="ORF">CAUJ_LOCUS8681</name>
</gene>
<accession>A0A8S1HCH7</accession>
<keyword evidence="4" id="KW-1185">Reference proteome</keyword>
<dbReference type="EMBL" id="CAJGYM010000030">
    <property type="protein sequence ID" value="CAD6192762.1"/>
    <property type="molecule type" value="Genomic_DNA"/>
</dbReference>
<keyword evidence="2" id="KW-1133">Transmembrane helix</keyword>
<name>A0A8S1HCH7_9PELO</name>
<feature type="compositionally biased region" description="Basic and acidic residues" evidence="1">
    <location>
        <begin position="278"/>
        <end position="294"/>
    </location>
</feature>
<reference evidence="3" key="1">
    <citation type="submission" date="2020-10" db="EMBL/GenBank/DDBJ databases">
        <authorList>
            <person name="Kikuchi T."/>
        </authorList>
    </citation>
    <scope>NUCLEOTIDE SEQUENCE</scope>
    <source>
        <strain evidence="3">NKZ352</strain>
    </source>
</reference>
<dbReference type="Proteomes" id="UP000835052">
    <property type="component" value="Unassembled WGS sequence"/>
</dbReference>
<feature type="region of interest" description="Disordered" evidence="1">
    <location>
        <begin position="273"/>
        <end position="314"/>
    </location>
</feature>
<evidence type="ECO:0000256" key="2">
    <source>
        <dbReference type="SAM" id="Phobius"/>
    </source>
</evidence>
<sequence>MEVILVHHFYFFARVFLAFGSSAPDVCCYRMMMIYTIDEAFPPECARLRCTREPIHAYDAGKDKFISKFLLRAKKINNLFITGNSTVFDIDNVEEVVYMGPGPVITLKHANLGEYSFERLKSITVKDPSIYCDKKNELVHIEGNLNADVRRRLEKVVNQTLAFCNVPTAVLVPVPVLVNFSVESSADSCPEDDEYPAEKSSSTEKLSSSDFALYASTAATGVLLFICTTLTSLSVRFYSKLREKDMYPVSSEALPLKIQSTEETPQTDAIISFNSAEKTSEKAPDVETERKIAGEEASEEDEARFYEEIGNNSA</sequence>
<evidence type="ECO:0000256" key="1">
    <source>
        <dbReference type="SAM" id="MobiDB-lite"/>
    </source>
</evidence>
<dbReference type="AlphaFoldDB" id="A0A8S1HCH7"/>